<protein>
    <recommendedName>
        <fullName evidence="1">Integrase catalytic domain-containing protein</fullName>
    </recommendedName>
</protein>
<dbReference type="EMBL" id="JBBPBM010000037">
    <property type="protein sequence ID" value="KAK8528247.1"/>
    <property type="molecule type" value="Genomic_DNA"/>
</dbReference>
<dbReference type="InterPro" id="IPR036397">
    <property type="entry name" value="RNaseH_sf"/>
</dbReference>
<dbReference type="InterPro" id="IPR012337">
    <property type="entry name" value="RNaseH-like_sf"/>
</dbReference>
<name>A0ABR2D2E2_9ROSI</name>
<evidence type="ECO:0000259" key="1">
    <source>
        <dbReference type="PROSITE" id="PS50994"/>
    </source>
</evidence>
<dbReference type="InterPro" id="IPR041588">
    <property type="entry name" value="Integrase_H2C2"/>
</dbReference>
<evidence type="ECO:0000313" key="3">
    <source>
        <dbReference type="Proteomes" id="UP001472677"/>
    </source>
</evidence>
<accession>A0ABR2D2E2</accession>
<dbReference type="Gene3D" id="3.30.420.10">
    <property type="entry name" value="Ribonuclease H-like superfamily/Ribonuclease H"/>
    <property type="match status" value="1"/>
</dbReference>
<dbReference type="PANTHER" id="PTHR37984">
    <property type="entry name" value="PROTEIN CBG26694"/>
    <property type="match status" value="1"/>
</dbReference>
<dbReference type="Pfam" id="PF17921">
    <property type="entry name" value="Integrase_H2C2"/>
    <property type="match status" value="1"/>
</dbReference>
<sequence>MIFLKIFLAEKDAQYWHNLLEVPGNRLPETGSRQINFFILEVPDNRLPNTGSNMAEDFVQKKCKNLKELNLRQRRWMELLKDYDLVIDYHPRKANVVADALSRKPNFASCAINAHFRLTKERKLLSELHVQSDLVSQIRELQRMDPELQKIVDNLNAKHNSNFSVKSDGLLYFKDRMCVPNDEGLRKEMLDEAHKSSFSIHPGSVKMYKYLKPLYWWPGMKAAITDYVSRCLNCQKVKVEHQALIGLLQPLKFPLWKWERITMDFVSGLPVTPRKNDSIWVIVDRLTKSAHFIPVQKNMSSDILAELYIREVIRLHGVPMSIVSDRDPKFTSRFWKSL</sequence>
<comment type="caution">
    <text evidence="2">The sequence shown here is derived from an EMBL/GenBank/DDBJ whole genome shotgun (WGS) entry which is preliminary data.</text>
</comment>
<dbReference type="Proteomes" id="UP001472677">
    <property type="component" value="Unassembled WGS sequence"/>
</dbReference>
<dbReference type="InterPro" id="IPR001584">
    <property type="entry name" value="Integrase_cat-core"/>
</dbReference>
<gene>
    <name evidence="2" type="ORF">V6N12_074781</name>
</gene>
<dbReference type="InterPro" id="IPR050951">
    <property type="entry name" value="Retrovirus_Pol_polyprotein"/>
</dbReference>
<feature type="domain" description="Integrase catalytic" evidence="1">
    <location>
        <begin position="250"/>
        <end position="338"/>
    </location>
</feature>
<evidence type="ECO:0000313" key="2">
    <source>
        <dbReference type="EMBL" id="KAK8528247.1"/>
    </source>
</evidence>
<organism evidence="2 3">
    <name type="scientific">Hibiscus sabdariffa</name>
    <name type="common">roselle</name>
    <dbReference type="NCBI Taxonomy" id="183260"/>
    <lineage>
        <taxon>Eukaryota</taxon>
        <taxon>Viridiplantae</taxon>
        <taxon>Streptophyta</taxon>
        <taxon>Embryophyta</taxon>
        <taxon>Tracheophyta</taxon>
        <taxon>Spermatophyta</taxon>
        <taxon>Magnoliopsida</taxon>
        <taxon>eudicotyledons</taxon>
        <taxon>Gunneridae</taxon>
        <taxon>Pentapetalae</taxon>
        <taxon>rosids</taxon>
        <taxon>malvids</taxon>
        <taxon>Malvales</taxon>
        <taxon>Malvaceae</taxon>
        <taxon>Malvoideae</taxon>
        <taxon>Hibiscus</taxon>
    </lineage>
</organism>
<reference evidence="2 3" key="1">
    <citation type="journal article" date="2024" name="G3 (Bethesda)">
        <title>Genome assembly of Hibiscus sabdariffa L. provides insights into metabolisms of medicinal natural products.</title>
        <authorList>
            <person name="Kim T."/>
        </authorList>
    </citation>
    <scope>NUCLEOTIDE SEQUENCE [LARGE SCALE GENOMIC DNA]</scope>
    <source>
        <strain evidence="2">TK-2024</strain>
        <tissue evidence="2">Old leaves</tissue>
    </source>
</reference>
<proteinExistence type="predicted"/>
<keyword evidence="3" id="KW-1185">Reference proteome</keyword>
<dbReference type="PANTHER" id="PTHR37984:SF5">
    <property type="entry name" value="PROTEIN NYNRIN-LIKE"/>
    <property type="match status" value="1"/>
</dbReference>
<dbReference type="Gene3D" id="1.10.340.70">
    <property type="match status" value="1"/>
</dbReference>
<dbReference type="PROSITE" id="PS50994">
    <property type="entry name" value="INTEGRASE"/>
    <property type="match status" value="1"/>
</dbReference>
<dbReference type="SUPFAM" id="SSF53098">
    <property type="entry name" value="Ribonuclease H-like"/>
    <property type="match status" value="1"/>
</dbReference>